<protein>
    <submittedName>
        <fullName evidence="2 4">Expressed protein</fullName>
    </submittedName>
</protein>
<dbReference type="EMBL" id="LK028586">
    <property type="protein sequence ID" value="CDS22167.1"/>
    <property type="molecule type" value="Genomic_DNA"/>
</dbReference>
<feature type="compositionally biased region" description="Basic residues" evidence="1">
    <location>
        <begin position="25"/>
        <end position="40"/>
    </location>
</feature>
<evidence type="ECO:0000313" key="4">
    <source>
        <dbReference type="WBParaSite" id="EgrG_000337800"/>
    </source>
</evidence>
<name>A0A068WQU2_ECHGR</name>
<evidence type="ECO:0000313" key="3">
    <source>
        <dbReference type="Proteomes" id="UP000492820"/>
    </source>
</evidence>
<feature type="compositionally biased region" description="Polar residues" evidence="1">
    <location>
        <begin position="125"/>
        <end position="135"/>
    </location>
</feature>
<dbReference type="AlphaFoldDB" id="A0A068WQU2"/>
<dbReference type="Proteomes" id="UP000492820">
    <property type="component" value="Unassembled WGS sequence"/>
</dbReference>
<evidence type="ECO:0000313" key="2">
    <source>
        <dbReference type="EMBL" id="CDS22167.1"/>
    </source>
</evidence>
<dbReference type="WBParaSite" id="EgrG_000337800">
    <property type="protein sequence ID" value="EgrG_000337800"/>
    <property type="gene ID" value="EgrG_000337800"/>
</dbReference>
<feature type="region of interest" description="Disordered" evidence="1">
    <location>
        <begin position="1"/>
        <end position="84"/>
    </location>
</feature>
<evidence type="ECO:0000256" key="1">
    <source>
        <dbReference type="SAM" id="MobiDB-lite"/>
    </source>
</evidence>
<sequence length="216" mass="25141">MRVVIKMIPFGEEYRGHSKSPEAHRRQHSSSRSKSSQSHRQRYEKARSTSRPKSKERYQRLNAKSSHSRAKSRPHPESRSSYSYPFAPIKGYTSSSSNPSLSSRSSIPTVHENFRIIQRCRSHSNVRGSLSQARQHSGKDTHRGKQCPTVVLELEEAQQSRKPRQRRKTKRRSQTPRHNSATQYPNSEFYMITEVDNRGTSHERCETRSTAHKRRN</sequence>
<feature type="region of interest" description="Disordered" evidence="1">
    <location>
        <begin position="123"/>
        <end position="216"/>
    </location>
</feature>
<reference evidence="4" key="3">
    <citation type="submission" date="2020-10" db="UniProtKB">
        <authorList>
            <consortium name="WormBaseParasite"/>
        </authorList>
    </citation>
    <scope>IDENTIFICATION</scope>
</reference>
<gene>
    <name evidence="2" type="ORF">EgrG_000337800</name>
</gene>
<feature type="compositionally biased region" description="Basic and acidic residues" evidence="1">
    <location>
        <begin position="12"/>
        <end position="24"/>
    </location>
</feature>
<accession>A0A068WQU2</accession>
<reference evidence="2" key="2">
    <citation type="submission" date="2014-06" db="EMBL/GenBank/DDBJ databases">
        <authorList>
            <person name="Aslett M."/>
        </authorList>
    </citation>
    <scope>NUCLEOTIDE SEQUENCE</scope>
</reference>
<feature type="compositionally biased region" description="Basic and acidic residues" evidence="1">
    <location>
        <begin position="41"/>
        <end position="59"/>
    </location>
</feature>
<feature type="compositionally biased region" description="Basic and acidic residues" evidence="1">
    <location>
        <begin position="195"/>
        <end position="209"/>
    </location>
</feature>
<reference evidence="2 3" key="1">
    <citation type="journal article" date="2013" name="Nature">
        <title>The genomes of four tapeworm species reveal adaptations to parasitism.</title>
        <authorList>
            <person name="Tsai I.J."/>
            <person name="Zarowiecki M."/>
            <person name="Holroyd N."/>
            <person name="Garciarrubio A."/>
            <person name="Sanchez-Flores A."/>
            <person name="Brooks K.L."/>
            <person name="Tracey A."/>
            <person name="Bobes R.J."/>
            <person name="Fragoso G."/>
            <person name="Sciutto E."/>
            <person name="Aslett M."/>
            <person name="Beasley H."/>
            <person name="Bennett H.M."/>
            <person name="Cai J."/>
            <person name="Camicia F."/>
            <person name="Clark R."/>
            <person name="Cucher M."/>
            <person name="De Silva N."/>
            <person name="Day T.A."/>
            <person name="Deplazes P."/>
            <person name="Estrada K."/>
            <person name="Fernandez C."/>
            <person name="Holland P.W."/>
            <person name="Hou J."/>
            <person name="Hu S."/>
            <person name="Huckvale T."/>
            <person name="Hung S.S."/>
            <person name="Kamenetzky L."/>
            <person name="Keane J.A."/>
            <person name="Kiss F."/>
            <person name="Koziol U."/>
            <person name="Lambert O."/>
            <person name="Liu K."/>
            <person name="Luo X."/>
            <person name="Luo Y."/>
            <person name="Macchiaroli N."/>
            <person name="Nichol S."/>
            <person name="Paps J."/>
            <person name="Parkinson J."/>
            <person name="Pouchkina-Stantcheva N."/>
            <person name="Riddiford N."/>
            <person name="Rosenzvit M."/>
            <person name="Salinas G."/>
            <person name="Wasmuth J.D."/>
            <person name="Zamanian M."/>
            <person name="Zheng Y."/>
            <person name="Cai X."/>
            <person name="Soberon X."/>
            <person name="Olson P.D."/>
            <person name="Laclette J.P."/>
            <person name="Brehm K."/>
            <person name="Berriman M."/>
            <person name="Garciarrubio A."/>
            <person name="Bobes R.J."/>
            <person name="Fragoso G."/>
            <person name="Sanchez-Flores A."/>
            <person name="Estrada K."/>
            <person name="Cevallos M.A."/>
            <person name="Morett E."/>
            <person name="Gonzalez V."/>
            <person name="Portillo T."/>
            <person name="Ochoa-Leyva A."/>
            <person name="Jose M.V."/>
            <person name="Sciutto E."/>
            <person name="Landa A."/>
            <person name="Jimenez L."/>
            <person name="Valdes V."/>
            <person name="Carrero J.C."/>
            <person name="Larralde C."/>
            <person name="Morales-Montor J."/>
            <person name="Limon-Lason J."/>
            <person name="Soberon X."/>
            <person name="Laclette J.P."/>
        </authorList>
    </citation>
    <scope>NUCLEOTIDE SEQUENCE [LARGE SCALE GENOMIC DNA]</scope>
</reference>
<feature type="compositionally biased region" description="Basic residues" evidence="1">
    <location>
        <begin position="161"/>
        <end position="175"/>
    </location>
</feature>
<proteinExistence type="predicted"/>
<organism evidence="2">
    <name type="scientific">Echinococcus granulosus</name>
    <name type="common">Hydatid tapeworm</name>
    <dbReference type="NCBI Taxonomy" id="6210"/>
    <lineage>
        <taxon>Eukaryota</taxon>
        <taxon>Metazoa</taxon>
        <taxon>Spiralia</taxon>
        <taxon>Lophotrochozoa</taxon>
        <taxon>Platyhelminthes</taxon>
        <taxon>Cestoda</taxon>
        <taxon>Eucestoda</taxon>
        <taxon>Cyclophyllidea</taxon>
        <taxon>Taeniidae</taxon>
        <taxon>Echinococcus</taxon>
        <taxon>Echinococcus granulosus group</taxon>
    </lineage>
</organism>